<evidence type="ECO:0000313" key="5">
    <source>
        <dbReference type="Proteomes" id="UP000231358"/>
    </source>
</evidence>
<keyword evidence="3" id="KW-0560">Oxidoreductase</keyword>
<dbReference type="SUPFAM" id="SSF51735">
    <property type="entry name" value="NAD(P)-binding Rossmann-fold domains"/>
    <property type="match status" value="1"/>
</dbReference>
<dbReference type="InterPro" id="IPR052178">
    <property type="entry name" value="Sec_Metab_Biosynth_SDR"/>
</dbReference>
<dbReference type="Pfam" id="PF13561">
    <property type="entry name" value="adh_short_C2"/>
    <property type="match status" value="1"/>
</dbReference>
<dbReference type="PRINTS" id="PR00081">
    <property type="entry name" value="GDHRDH"/>
</dbReference>
<proteinExistence type="inferred from homology"/>
<organism evidence="4 5">
    <name type="scientific">Aspergillus arachidicola</name>
    <dbReference type="NCBI Taxonomy" id="656916"/>
    <lineage>
        <taxon>Eukaryota</taxon>
        <taxon>Fungi</taxon>
        <taxon>Dikarya</taxon>
        <taxon>Ascomycota</taxon>
        <taxon>Pezizomycotina</taxon>
        <taxon>Eurotiomycetes</taxon>
        <taxon>Eurotiomycetidae</taxon>
        <taxon>Eurotiales</taxon>
        <taxon>Aspergillaceae</taxon>
        <taxon>Aspergillus</taxon>
        <taxon>Aspergillus subgen. Circumdati</taxon>
    </lineage>
</organism>
<keyword evidence="5" id="KW-1185">Reference proteome</keyword>
<dbReference type="InterPro" id="IPR036291">
    <property type="entry name" value="NAD(P)-bd_dom_sf"/>
</dbReference>
<comment type="similarity">
    <text evidence="1">Belongs to the short-chain dehydrogenases/reductases (SDR) family.</text>
</comment>
<dbReference type="PANTHER" id="PTHR43618">
    <property type="entry name" value="7-ALPHA-HYDROXYSTEROID DEHYDROGENASE"/>
    <property type="match status" value="1"/>
</dbReference>
<name>A0A2G7G812_9EURO</name>
<dbReference type="GO" id="GO:0044550">
    <property type="term" value="P:secondary metabolite biosynthetic process"/>
    <property type="evidence" value="ECO:0007669"/>
    <property type="project" value="UniProtKB-ARBA"/>
</dbReference>
<keyword evidence="2" id="KW-0521">NADP</keyword>
<comment type="caution">
    <text evidence="4">The sequence shown here is derived from an EMBL/GenBank/DDBJ whole genome shotgun (WGS) entry which is preliminary data.</text>
</comment>
<dbReference type="AlphaFoldDB" id="A0A2G7G812"/>
<dbReference type="EMBL" id="NEXV01000082">
    <property type="protein sequence ID" value="PIG88984.1"/>
    <property type="molecule type" value="Genomic_DNA"/>
</dbReference>
<dbReference type="InterPro" id="IPR020904">
    <property type="entry name" value="Sc_DH/Rdtase_CS"/>
</dbReference>
<evidence type="ECO:0000256" key="3">
    <source>
        <dbReference type="ARBA" id="ARBA00023002"/>
    </source>
</evidence>
<evidence type="ECO:0000313" key="4">
    <source>
        <dbReference type="EMBL" id="PIG88984.1"/>
    </source>
</evidence>
<dbReference type="Proteomes" id="UP000231358">
    <property type="component" value="Unassembled WGS sequence"/>
</dbReference>
<dbReference type="Gene3D" id="3.40.50.720">
    <property type="entry name" value="NAD(P)-binding Rossmann-like Domain"/>
    <property type="match status" value="1"/>
</dbReference>
<evidence type="ECO:0000256" key="2">
    <source>
        <dbReference type="ARBA" id="ARBA00022857"/>
    </source>
</evidence>
<dbReference type="InterPro" id="IPR002347">
    <property type="entry name" value="SDR_fam"/>
</dbReference>
<gene>
    <name evidence="4" type="ORF">AARAC_008398</name>
</gene>
<dbReference type="STRING" id="656916.A0A2G7G812"/>
<sequence>MSYSLQGRNILVTGGSRGLGAVIAERFAAAGANIAVNYVADKDRALITTSRIKEASNVRAVVIQGDVGIRDDCVRVVQRAIEELGGLDIVISNAGWTKFAEFHDLHALSEDDWDKCWATNVKSHLHIFREVLPTFNMNPDGGAFLITSSTAAISATGSSMAYAVSKAAGLHLMKALAQTQGSRVRINAVLPGFLLTEWGQRFSLEQRSTFENQTALKRTATLEDCADVFVTLSKNMSMTGQSIPVDGGFIIR</sequence>
<accession>A0A2G7G812</accession>
<reference evidence="4 5" key="1">
    <citation type="submission" date="2017-05" db="EMBL/GenBank/DDBJ databases">
        <title>Genome sequence for an aflatoxigenic pathogen of Argentinian peanut, Aspergillus arachidicola.</title>
        <authorList>
            <person name="Moore G."/>
            <person name="Beltz S.B."/>
            <person name="Mack B.M."/>
        </authorList>
    </citation>
    <scope>NUCLEOTIDE SEQUENCE [LARGE SCALE GENOMIC DNA]</scope>
    <source>
        <strain evidence="4 5">CBS 117610</strain>
    </source>
</reference>
<dbReference type="CDD" id="cd05233">
    <property type="entry name" value="SDR_c"/>
    <property type="match status" value="1"/>
</dbReference>
<dbReference type="PROSITE" id="PS00061">
    <property type="entry name" value="ADH_SHORT"/>
    <property type="match status" value="1"/>
</dbReference>
<protein>
    <submittedName>
        <fullName evidence="4">Uncharacterized protein</fullName>
    </submittedName>
</protein>
<dbReference type="PANTHER" id="PTHR43618:SF2">
    <property type="entry name" value="CHAIN DEHYDROGENASE, PUTATIVE (AFU_ORTHOLOGUE AFUA_6G06930)-RELATED"/>
    <property type="match status" value="1"/>
</dbReference>
<evidence type="ECO:0000256" key="1">
    <source>
        <dbReference type="ARBA" id="ARBA00006484"/>
    </source>
</evidence>
<dbReference type="GO" id="GO:0016491">
    <property type="term" value="F:oxidoreductase activity"/>
    <property type="evidence" value="ECO:0007669"/>
    <property type="project" value="UniProtKB-KW"/>
</dbReference>